<protein>
    <submittedName>
        <fullName evidence="4">Unannotated protein</fullName>
    </submittedName>
</protein>
<accession>A0A6J6XSL9</accession>
<dbReference type="AlphaFoldDB" id="A0A6J6XSL9"/>
<dbReference type="EMBL" id="CAFBQT010000061">
    <property type="protein sequence ID" value="CAB5063811.1"/>
    <property type="molecule type" value="Genomic_DNA"/>
</dbReference>
<sequence length="153" mass="17788">MELSKFSVTIEIDSDIETVWEKLTDWESQSNWMLLTKVWSQRTPNSIGSKIFAFTGIFPQRFPIENNSKFARIGILDVMEITEWKPPTFCKVLHSGKVIKGIGTFELSKISDHRIRFHWYEEIKAPALVLVLIRPGILLSVRYSLWRFARSVA</sequence>
<dbReference type="EMBL" id="CAFBOI010000011">
    <property type="protein sequence ID" value="CAB4972129.1"/>
    <property type="molecule type" value="Genomic_DNA"/>
</dbReference>
<evidence type="ECO:0000313" key="3">
    <source>
        <dbReference type="EMBL" id="CAB4787486.1"/>
    </source>
</evidence>
<evidence type="ECO:0000313" key="5">
    <source>
        <dbReference type="EMBL" id="CAB4939436.1"/>
    </source>
</evidence>
<dbReference type="EMBL" id="CAFAAE010000025">
    <property type="protein sequence ID" value="CAB4787486.1"/>
    <property type="molecule type" value="Genomic_DNA"/>
</dbReference>
<dbReference type="SUPFAM" id="SSF55961">
    <property type="entry name" value="Bet v1-like"/>
    <property type="match status" value="1"/>
</dbReference>
<dbReference type="CDD" id="cd07812">
    <property type="entry name" value="SRPBCC"/>
    <property type="match status" value="1"/>
</dbReference>
<dbReference type="EMBL" id="CAFBNI010000011">
    <property type="protein sequence ID" value="CAB4939436.1"/>
    <property type="molecule type" value="Genomic_DNA"/>
</dbReference>
<evidence type="ECO:0000313" key="8">
    <source>
        <dbReference type="EMBL" id="CAB5063811.1"/>
    </source>
</evidence>
<evidence type="ECO:0000313" key="2">
    <source>
        <dbReference type="EMBL" id="CAB4744081.1"/>
    </source>
</evidence>
<organism evidence="4">
    <name type="scientific">freshwater metagenome</name>
    <dbReference type="NCBI Taxonomy" id="449393"/>
    <lineage>
        <taxon>unclassified sequences</taxon>
        <taxon>metagenomes</taxon>
        <taxon>ecological metagenomes</taxon>
    </lineage>
</organism>
<dbReference type="EMBL" id="CAFAAT010000013">
    <property type="protein sequence ID" value="CAB4799469.1"/>
    <property type="molecule type" value="Genomic_DNA"/>
</dbReference>
<dbReference type="EMBL" id="CAEZYX010000072">
    <property type="protein sequence ID" value="CAB4744081.1"/>
    <property type="molecule type" value="Genomic_DNA"/>
</dbReference>
<dbReference type="EMBL" id="CAFBPL010000036">
    <property type="protein sequence ID" value="CAB5014174.1"/>
    <property type="molecule type" value="Genomic_DNA"/>
</dbReference>
<evidence type="ECO:0000313" key="1">
    <source>
        <dbReference type="EMBL" id="CAB4666008.1"/>
    </source>
</evidence>
<dbReference type="EMBL" id="CAEZWY010000018">
    <property type="protein sequence ID" value="CAB4666008.1"/>
    <property type="molecule type" value="Genomic_DNA"/>
</dbReference>
<evidence type="ECO:0000313" key="7">
    <source>
        <dbReference type="EMBL" id="CAB5014174.1"/>
    </source>
</evidence>
<name>A0A6J6XSL9_9ZZZZ</name>
<evidence type="ECO:0000313" key="4">
    <source>
        <dbReference type="EMBL" id="CAB4799469.1"/>
    </source>
</evidence>
<reference evidence="4" key="1">
    <citation type="submission" date="2020-05" db="EMBL/GenBank/DDBJ databases">
        <authorList>
            <person name="Chiriac C."/>
            <person name="Salcher M."/>
            <person name="Ghai R."/>
            <person name="Kavagutti S V."/>
        </authorList>
    </citation>
    <scope>NUCLEOTIDE SEQUENCE</scope>
</reference>
<proteinExistence type="predicted"/>
<evidence type="ECO:0000313" key="6">
    <source>
        <dbReference type="EMBL" id="CAB4972129.1"/>
    </source>
</evidence>
<gene>
    <name evidence="1" type="ORF">UFOPK2312_00293</name>
    <name evidence="2" type="ORF">UFOPK2802_00737</name>
    <name evidence="3" type="ORF">UFOPK2982_00310</name>
    <name evidence="4" type="ORF">UFOPK3083_00257</name>
    <name evidence="5" type="ORF">UFOPK3783_00221</name>
    <name evidence="6" type="ORF">UFOPK3948_00202</name>
    <name evidence="7" type="ORF">UFOPK4113_00460</name>
    <name evidence="8" type="ORF">UFOPK4355_00597</name>
</gene>